<dbReference type="OMA" id="HRHIHID"/>
<name>I2FZ61_USTHO</name>
<sequence>MSLQVEPAQSAHPSPFANDDEAYEQQQRREALWNPEQHGGVPSKAHRHIHIDWPNASIKKTIAIGASAPEASPPVYDRPRHEDETANASSCVLITKSSPINATVHILREKRPESASAPDSKPVLISAKTRSLGSISLSIPSYSGARPLDIRAKSYNGNITVSLPTSFAGMLKWNSETGTLKVSPAMQQRFKLLDPQPHKHRGTAKIASSIASGMRGDVCTISNHHGSITIKEFGEGEGKASSGDGGKSCVIQ</sequence>
<comment type="caution">
    <text evidence="3">The sequence shown here is derived from an EMBL/GenBank/DDBJ whole genome shotgun (WGS) entry which is preliminary data.</text>
</comment>
<feature type="region of interest" description="Disordered" evidence="1">
    <location>
        <begin position="233"/>
        <end position="252"/>
    </location>
</feature>
<evidence type="ECO:0000313" key="3">
    <source>
        <dbReference type="EMBL" id="CCF52204.1"/>
    </source>
</evidence>
<dbReference type="HOGENOM" id="CLU_1103467_0_0_1"/>
<dbReference type="Proteomes" id="UP000006174">
    <property type="component" value="Unassembled WGS sequence"/>
</dbReference>
<dbReference type="Pfam" id="PF24016">
    <property type="entry name" value="DUF7330"/>
    <property type="match status" value="1"/>
</dbReference>
<keyword evidence="4" id="KW-1185">Reference proteome</keyword>
<dbReference type="EMBL" id="CAGI01000172">
    <property type="protein sequence ID" value="CCF52204.1"/>
    <property type="molecule type" value="Genomic_DNA"/>
</dbReference>
<dbReference type="eggNOG" id="ENOG502R11T">
    <property type="taxonomic scope" value="Eukaryota"/>
</dbReference>
<evidence type="ECO:0000259" key="2">
    <source>
        <dbReference type="Pfam" id="PF24016"/>
    </source>
</evidence>
<dbReference type="OrthoDB" id="5289249at2759"/>
<accession>I2FZ61</accession>
<organism evidence="3 4">
    <name type="scientific">Ustilago hordei</name>
    <name type="common">Barley covered smut fungus</name>
    <dbReference type="NCBI Taxonomy" id="120017"/>
    <lineage>
        <taxon>Eukaryota</taxon>
        <taxon>Fungi</taxon>
        <taxon>Dikarya</taxon>
        <taxon>Basidiomycota</taxon>
        <taxon>Ustilaginomycotina</taxon>
        <taxon>Ustilaginomycetes</taxon>
        <taxon>Ustilaginales</taxon>
        <taxon>Ustilaginaceae</taxon>
        <taxon>Ustilago</taxon>
    </lineage>
</organism>
<dbReference type="InterPro" id="IPR055754">
    <property type="entry name" value="DUF7330"/>
</dbReference>
<protein>
    <recommendedName>
        <fullName evidence="2">DUF7330 domain-containing protein</fullName>
    </recommendedName>
</protein>
<dbReference type="STRING" id="1128400.I2FZ61"/>
<feature type="region of interest" description="Disordered" evidence="1">
    <location>
        <begin position="1"/>
        <end position="29"/>
    </location>
</feature>
<proteinExistence type="predicted"/>
<gene>
    <name evidence="3" type="ORF">UHOR_03476</name>
</gene>
<evidence type="ECO:0000256" key="1">
    <source>
        <dbReference type="SAM" id="MobiDB-lite"/>
    </source>
</evidence>
<dbReference type="AlphaFoldDB" id="I2FZ61"/>
<evidence type="ECO:0000313" key="4">
    <source>
        <dbReference type="Proteomes" id="UP000006174"/>
    </source>
</evidence>
<feature type="domain" description="DUF7330" evidence="2">
    <location>
        <begin position="48"/>
        <end position="231"/>
    </location>
</feature>
<reference evidence="3 4" key="1">
    <citation type="journal article" date="2012" name="Plant Cell">
        <title>Genome comparison of barley and maize smut fungi reveals targeted loss of RNA silencing components and species-specific presence of transposable elements.</title>
        <authorList>
            <person name="Laurie J.D."/>
            <person name="Ali S."/>
            <person name="Linning R."/>
            <person name="Mannhaupt G."/>
            <person name="Wong P."/>
            <person name="Gueldener U."/>
            <person name="Muensterkoetter M."/>
            <person name="Moore R."/>
            <person name="Kahmann R."/>
            <person name="Bakkeren G."/>
            <person name="Schirawski J."/>
        </authorList>
    </citation>
    <scope>NUCLEOTIDE SEQUENCE [LARGE SCALE GENOMIC DNA]</scope>
    <source>
        <strain evidence="4">Uh4875-4</strain>
    </source>
</reference>